<dbReference type="InterPro" id="IPR018759">
    <property type="entry name" value="BBP2_2"/>
</dbReference>
<proteinExistence type="predicted"/>
<accession>A0A6I6MLI3</accession>
<protein>
    <recommendedName>
        <fullName evidence="4">Outer membrane beta-barrel protein</fullName>
    </recommendedName>
</protein>
<dbReference type="AlphaFoldDB" id="A0A6I6MLI3"/>
<organism evidence="2 3">
    <name type="scientific">Terricaulis silvestris</name>
    <dbReference type="NCBI Taxonomy" id="2686094"/>
    <lineage>
        <taxon>Bacteria</taxon>
        <taxon>Pseudomonadati</taxon>
        <taxon>Pseudomonadota</taxon>
        <taxon>Alphaproteobacteria</taxon>
        <taxon>Caulobacterales</taxon>
        <taxon>Caulobacteraceae</taxon>
        <taxon>Terricaulis</taxon>
    </lineage>
</organism>
<evidence type="ECO:0000256" key="1">
    <source>
        <dbReference type="SAM" id="MobiDB-lite"/>
    </source>
</evidence>
<dbReference type="Gene3D" id="2.40.160.10">
    <property type="entry name" value="Porin"/>
    <property type="match status" value="1"/>
</dbReference>
<keyword evidence="3" id="KW-1185">Reference proteome</keyword>
<dbReference type="Pfam" id="PF10082">
    <property type="entry name" value="BBP2_2"/>
    <property type="match status" value="1"/>
</dbReference>
<dbReference type="KEGG" id="tsv:DSM104635_00882"/>
<evidence type="ECO:0000313" key="2">
    <source>
        <dbReference type="EMBL" id="QGZ94066.1"/>
    </source>
</evidence>
<feature type="region of interest" description="Disordered" evidence="1">
    <location>
        <begin position="192"/>
        <end position="217"/>
    </location>
</feature>
<name>A0A6I6MLI3_9CAUL</name>
<dbReference type="SUPFAM" id="SSF56935">
    <property type="entry name" value="Porins"/>
    <property type="match status" value="1"/>
</dbReference>
<sequence>MTPSKRPVNLVGPAFPAPGASCCDLSHGSGNLRSNPATSRGSGSSFGGGLNVRIYPFVSLFAASLIALLPTHAMAQQLPSENDQQASVSVRDRDREEYRPLGVHLGGFDLNGAIDFGIASTDNLFAAESGTPAEVDDMIYTVAPNARLTSNWSRHMVQVGGGAEWRMHEDFSNEDSDDWYLRAAGRVDVGDSTAINGSARASHETTPRTDPDSPLIGEPVEYDRNTLSAGVTHRFSRMRVSLDAVQDEYDYNNTQNFRDNEETGLRGRLEAELSPRIGLLLRAETDERDYDNTPNLNSEGQSILAGVTLNTDLMRGEIAVGQFERDYDDPTVGTFDGVAIAGSLEWYVTQLTTLTFTARQDADDQISVTAGLPFISTEYGARIDHELRRNIILTAAARFGERDYDAVDRSDEVRAYEVGADYLLNRRVALRARYNYDESQSDGALAGRDYEANRFSLGLSLRL</sequence>
<evidence type="ECO:0000313" key="3">
    <source>
        <dbReference type="Proteomes" id="UP000431269"/>
    </source>
</evidence>
<evidence type="ECO:0008006" key="4">
    <source>
        <dbReference type="Google" id="ProtNLM"/>
    </source>
</evidence>
<reference evidence="3" key="1">
    <citation type="submission" date="2019-12" db="EMBL/GenBank/DDBJ databases">
        <title>Complete genome of Terracaulis silvestris 0127_4.</title>
        <authorList>
            <person name="Vieira S."/>
            <person name="Riedel T."/>
            <person name="Sproer C."/>
            <person name="Pascual J."/>
            <person name="Boedeker C."/>
            <person name="Overmann J."/>
        </authorList>
    </citation>
    <scope>NUCLEOTIDE SEQUENCE [LARGE SCALE GENOMIC DNA]</scope>
    <source>
        <strain evidence="3">0127_4</strain>
    </source>
</reference>
<gene>
    <name evidence="2" type="ORF">DSM104635_00882</name>
</gene>
<dbReference type="InterPro" id="IPR023614">
    <property type="entry name" value="Porin_dom_sf"/>
</dbReference>
<dbReference type="EMBL" id="CP047045">
    <property type="protein sequence ID" value="QGZ94066.1"/>
    <property type="molecule type" value="Genomic_DNA"/>
</dbReference>
<feature type="compositionally biased region" description="Basic and acidic residues" evidence="1">
    <location>
        <begin position="201"/>
        <end position="211"/>
    </location>
</feature>
<dbReference type="Proteomes" id="UP000431269">
    <property type="component" value="Chromosome"/>
</dbReference>